<comment type="caution">
    <text evidence="5">The sequence shown here is derived from an EMBL/GenBank/DDBJ whole genome shotgun (WGS) entry which is preliminary data.</text>
</comment>
<dbReference type="Gene3D" id="3.30.70.80">
    <property type="entry name" value="Peptidase S8 propeptide/proteinase inhibitor I9"/>
    <property type="match status" value="1"/>
</dbReference>
<evidence type="ECO:0000256" key="2">
    <source>
        <dbReference type="ARBA" id="ARBA00022729"/>
    </source>
</evidence>
<dbReference type="InterPro" id="IPR036852">
    <property type="entry name" value="Peptidase_S8/S53_dom_sf"/>
</dbReference>
<dbReference type="OrthoDB" id="2014869at2759"/>
<dbReference type="EMBL" id="JACGCM010002776">
    <property type="protein sequence ID" value="KAF6135849.1"/>
    <property type="molecule type" value="Genomic_DNA"/>
</dbReference>
<evidence type="ECO:0000256" key="3">
    <source>
        <dbReference type="SAM" id="SignalP"/>
    </source>
</evidence>
<feature type="chain" id="PRO_5029695963" description="Inhibitor I9 domain-containing protein" evidence="3">
    <location>
        <begin position="25"/>
        <end position="165"/>
    </location>
</feature>
<dbReference type="InterPro" id="IPR045051">
    <property type="entry name" value="SBT"/>
</dbReference>
<dbReference type="GO" id="GO:0004252">
    <property type="term" value="F:serine-type endopeptidase activity"/>
    <property type="evidence" value="ECO:0007669"/>
    <property type="project" value="InterPro"/>
</dbReference>
<dbReference type="Gene3D" id="3.40.50.200">
    <property type="entry name" value="Peptidase S8/S53 domain"/>
    <property type="match status" value="1"/>
</dbReference>
<reference evidence="5 6" key="1">
    <citation type="journal article" date="2020" name="IScience">
        <title>Genome Sequencing of the Endangered Kingdonia uniflora (Circaeasteraceae, Ranunculales) Reveals Potential Mechanisms of Evolutionary Specialization.</title>
        <authorList>
            <person name="Sun Y."/>
            <person name="Deng T."/>
            <person name="Zhang A."/>
            <person name="Moore M.J."/>
            <person name="Landis J.B."/>
            <person name="Lin N."/>
            <person name="Zhang H."/>
            <person name="Zhang X."/>
            <person name="Huang J."/>
            <person name="Zhang X."/>
            <person name="Sun H."/>
            <person name="Wang H."/>
        </authorList>
    </citation>
    <scope>NUCLEOTIDE SEQUENCE [LARGE SCALE GENOMIC DNA]</scope>
    <source>
        <strain evidence="5">TB1705</strain>
        <tissue evidence="5">Leaf</tissue>
    </source>
</reference>
<gene>
    <name evidence="5" type="ORF">GIB67_028168</name>
</gene>
<organism evidence="5 6">
    <name type="scientific">Kingdonia uniflora</name>
    <dbReference type="NCBI Taxonomy" id="39325"/>
    <lineage>
        <taxon>Eukaryota</taxon>
        <taxon>Viridiplantae</taxon>
        <taxon>Streptophyta</taxon>
        <taxon>Embryophyta</taxon>
        <taxon>Tracheophyta</taxon>
        <taxon>Spermatophyta</taxon>
        <taxon>Magnoliopsida</taxon>
        <taxon>Ranunculales</taxon>
        <taxon>Circaeasteraceae</taxon>
        <taxon>Kingdonia</taxon>
    </lineage>
</organism>
<proteinExistence type="inferred from homology"/>
<evidence type="ECO:0000313" key="6">
    <source>
        <dbReference type="Proteomes" id="UP000541444"/>
    </source>
</evidence>
<name>A0A7J7KZR8_9MAGN</name>
<sequence>MGSFNSLFQVLFLFTLINSVSILAERSTYIVYMKKLVMPKAFSSHHHWYLVILDSLKTDSDKVSTSVPPKLFYTYNHAIHGFSVVLSLEELEALNKTLGCATAYHDHTLHVDTTRTTDFLSLNKAGGLWPSSNYGTDAIIGVIDSGVWPESASFRDDGIGKIPRR</sequence>
<evidence type="ECO:0000313" key="5">
    <source>
        <dbReference type="EMBL" id="KAF6135849.1"/>
    </source>
</evidence>
<dbReference type="FunFam" id="3.30.70.80:FF:000003">
    <property type="entry name" value="Subtilisin-like protease SBT1.9"/>
    <property type="match status" value="1"/>
</dbReference>
<feature type="domain" description="Inhibitor I9" evidence="4">
    <location>
        <begin position="28"/>
        <end position="111"/>
    </location>
</feature>
<keyword evidence="6" id="KW-1185">Reference proteome</keyword>
<dbReference type="GO" id="GO:0006508">
    <property type="term" value="P:proteolysis"/>
    <property type="evidence" value="ECO:0007669"/>
    <property type="project" value="InterPro"/>
</dbReference>
<evidence type="ECO:0000259" key="4">
    <source>
        <dbReference type="Pfam" id="PF05922"/>
    </source>
</evidence>
<dbReference type="InterPro" id="IPR037045">
    <property type="entry name" value="S8pro/Inhibitor_I9_sf"/>
</dbReference>
<keyword evidence="2 3" id="KW-0732">Signal</keyword>
<dbReference type="AlphaFoldDB" id="A0A7J7KZR8"/>
<dbReference type="Proteomes" id="UP000541444">
    <property type="component" value="Unassembled WGS sequence"/>
</dbReference>
<accession>A0A7J7KZR8</accession>
<evidence type="ECO:0000256" key="1">
    <source>
        <dbReference type="ARBA" id="ARBA00011073"/>
    </source>
</evidence>
<dbReference type="SUPFAM" id="SSF52743">
    <property type="entry name" value="Subtilisin-like"/>
    <property type="match status" value="1"/>
</dbReference>
<dbReference type="Pfam" id="PF05922">
    <property type="entry name" value="Inhibitor_I9"/>
    <property type="match status" value="1"/>
</dbReference>
<feature type="signal peptide" evidence="3">
    <location>
        <begin position="1"/>
        <end position="24"/>
    </location>
</feature>
<dbReference type="InterPro" id="IPR010259">
    <property type="entry name" value="S8pro/Inhibitor_I9"/>
</dbReference>
<comment type="similarity">
    <text evidence="1">Belongs to the peptidase S8 family.</text>
</comment>
<dbReference type="PANTHER" id="PTHR10795">
    <property type="entry name" value="PROPROTEIN CONVERTASE SUBTILISIN/KEXIN"/>
    <property type="match status" value="1"/>
</dbReference>
<protein>
    <recommendedName>
        <fullName evidence="4">Inhibitor I9 domain-containing protein</fullName>
    </recommendedName>
</protein>